<name>A0A0M6YFR5_9RHOB</name>
<dbReference type="GO" id="GO:0003924">
    <property type="term" value="F:GTPase activity"/>
    <property type="evidence" value="ECO:0007669"/>
    <property type="project" value="UniProtKB-UniRule"/>
</dbReference>
<dbReference type="Gene3D" id="1.20.120.430">
    <property type="entry name" value="tRNA modification GTPase MnmE domain 2"/>
    <property type="match status" value="1"/>
</dbReference>
<dbReference type="Pfam" id="PF10396">
    <property type="entry name" value="TrmE_N"/>
    <property type="match status" value="1"/>
</dbReference>
<dbReference type="OrthoDB" id="9805918at2"/>
<dbReference type="InterPro" id="IPR004520">
    <property type="entry name" value="GTPase_MnmE"/>
</dbReference>
<accession>A0A0M6YFR5</accession>
<dbReference type="GO" id="GO:0030488">
    <property type="term" value="P:tRNA methylation"/>
    <property type="evidence" value="ECO:0007669"/>
    <property type="project" value="TreeGrafter"/>
</dbReference>
<dbReference type="PROSITE" id="PS51709">
    <property type="entry name" value="G_TRME"/>
    <property type="match status" value="1"/>
</dbReference>
<dbReference type="Gene3D" id="3.30.1360.120">
    <property type="entry name" value="Probable tRNA modification gtpase trme, domain 1"/>
    <property type="match status" value="1"/>
</dbReference>
<dbReference type="InterPro" id="IPR006073">
    <property type="entry name" value="GTP-bd"/>
</dbReference>
<dbReference type="InterPro" id="IPR005225">
    <property type="entry name" value="Small_GTP-bd"/>
</dbReference>
<feature type="binding site" evidence="6">
    <location>
        <position position="248"/>
    </location>
    <ligand>
        <name>K(+)</name>
        <dbReference type="ChEBI" id="CHEBI:29103"/>
    </ligand>
</feature>
<feature type="binding site" evidence="6">
    <location>
        <begin position="243"/>
        <end position="249"/>
    </location>
    <ligand>
        <name>GTP</name>
        <dbReference type="ChEBI" id="CHEBI:37565"/>
    </ligand>
</feature>
<comment type="subunit">
    <text evidence="6">Homodimer. Heterotetramer of two MnmE and two MnmG subunits.</text>
</comment>
<sequence>MEDTIFALATAQGKAGVAIVRISGSRALDVLESLGAKAPPPRGSRLTLLRDADGEILDHALTLFFAEGASFTGENVVELHLHGSVAVVRAVLRTLGNGGIARMAEPGEFTRRALMNGQLDLTQVQGLGDVIEAETEGQRKHAMRVMGGEVAERIGRWRRDLVRAIALTEATIDFADEDVPEDVSHEVRALVTKTRDAIDQELTTAGGVARLKSGFEVALIGAPNAGKSTLLNALTKSDAAIVTDVAGTTRDIVEVRLDINGLPVTLLDTAGLRETDDKVERIGVERALARATRADMRILLYEDDIPPLWPIDKHADDMIVRTKGDLSGDHDAISAHDGRGLNELLAKIGERLSCRIADTGLISTERDQIALRAALSDLDTVLANLDFDDPDLIALRLRDAATSLQGIIGGVDVEQILDEVFSSFCIGK</sequence>
<feature type="binding site" evidence="6">
    <location>
        <position position="228"/>
    </location>
    <ligand>
        <name>Mg(2+)</name>
        <dbReference type="ChEBI" id="CHEBI:18420"/>
    </ligand>
</feature>
<protein>
    <recommendedName>
        <fullName evidence="6">tRNA modification GTPase MnmE</fullName>
        <ecNumber evidence="6">3.6.-.-</ecNumber>
    </recommendedName>
</protein>
<feature type="binding site" evidence="6">
    <location>
        <position position="245"/>
    </location>
    <ligand>
        <name>K(+)</name>
        <dbReference type="ChEBI" id="CHEBI:29103"/>
    </ligand>
</feature>
<dbReference type="CDD" id="cd14858">
    <property type="entry name" value="TrmE_N"/>
    <property type="match status" value="1"/>
</dbReference>
<evidence type="ECO:0000256" key="3">
    <source>
        <dbReference type="ARBA" id="ARBA00022741"/>
    </source>
</evidence>
<evidence type="ECO:0000313" key="9">
    <source>
        <dbReference type="EMBL" id="CTQ49178.1"/>
    </source>
</evidence>
<dbReference type="NCBIfam" id="TIGR00231">
    <property type="entry name" value="small_GTP"/>
    <property type="match status" value="1"/>
</dbReference>
<dbReference type="PANTHER" id="PTHR42714:SF2">
    <property type="entry name" value="TRNA MODIFICATION GTPASE GTPBP3, MITOCHONDRIAL"/>
    <property type="match status" value="1"/>
</dbReference>
<comment type="subcellular location">
    <subcellularLocation>
        <location evidence="6">Cytoplasm</location>
    </subcellularLocation>
</comment>
<dbReference type="CDD" id="cd04164">
    <property type="entry name" value="trmE"/>
    <property type="match status" value="1"/>
</dbReference>
<dbReference type="EMBL" id="CXSU01000011">
    <property type="protein sequence ID" value="CTQ49178.1"/>
    <property type="molecule type" value="Genomic_DNA"/>
</dbReference>
<organism evidence="9 10">
    <name type="scientific">Jannaschia donghaensis</name>
    <dbReference type="NCBI Taxonomy" id="420998"/>
    <lineage>
        <taxon>Bacteria</taxon>
        <taxon>Pseudomonadati</taxon>
        <taxon>Pseudomonadota</taxon>
        <taxon>Alphaproteobacteria</taxon>
        <taxon>Rhodobacterales</taxon>
        <taxon>Roseobacteraceae</taxon>
        <taxon>Jannaschia</taxon>
    </lineage>
</organism>
<dbReference type="NCBIfam" id="TIGR00450">
    <property type="entry name" value="mnmE_trmE_thdF"/>
    <property type="match status" value="1"/>
</dbReference>
<feature type="binding site" evidence="6">
    <location>
        <position position="249"/>
    </location>
    <ligand>
        <name>Mg(2+)</name>
        <dbReference type="ChEBI" id="CHEBI:18420"/>
    </ligand>
</feature>
<evidence type="ECO:0000256" key="5">
    <source>
        <dbReference type="ARBA" id="ARBA00023134"/>
    </source>
</evidence>
<dbReference type="HAMAP" id="MF_00379">
    <property type="entry name" value="GTPase_MnmE"/>
    <property type="match status" value="1"/>
</dbReference>
<dbReference type="InterPro" id="IPR027368">
    <property type="entry name" value="MnmE_dom2"/>
</dbReference>
<proteinExistence type="inferred from homology"/>
<dbReference type="GO" id="GO:0005525">
    <property type="term" value="F:GTP binding"/>
    <property type="evidence" value="ECO:0007669"/>
    <property type="project" value="UniProtKB-UniRule"/>
</dbReference>
<comment type="cofactor">
    <cofactor evidence="6">
        <name>K(+)</name>
        <dbReference type="ChEBI" id="CHEBI:29103"/>
    </cofactor>
    <text evidence="6">Binds 1 potassium ion per subunit.</text>
</comment>
<evidence type="ECO:0000256" key="7">
    <source>
        <dbReference type="RuleBase" id="RU003313"/>
    </source>
</evidence>
<dbReference type="InterPro" id="IPR031168">
    <property type="entry name" value="G_TrmE"/>
</dbReference>
<dbReference type="Pfam" id="PF01926">
    <property type="entry name" value="MMR_HSR1"/>
    <property type="match status" value="1"/>
</dbReference>
<keyword evidence="4 6" id="KW-0630">Potassium</keyword>
<dbReference type="NCBIfam" id="NF003661">
    <property type="entry name" value="PRK05291.1-3"/>
    <property type="match status" value="1"/>
</dbReference>
<dbReference type="RefSeq" id="WP_055083591.1">
    <property type="nucleotide sequence ID" value="NZ_CXSU01000011.1"/>
</dbReference>
<dbReference type="InterPro" id="IPR025867">
    <property type="entry name" value="MnmE_helical"/>
</dbReference>
<evidence type="ECO:0000256" key="4">
    <source>
        <dbReference type="ARBA" id="ARBA00022958"/>
    </source>
</evidence>
<evidence type="ECO:0000256" key="2">
    <source>
        <dbReference type="ARBA" id="ARBA00022694"/>
    </source>
</evidence>
<dbReference type="Gene3D" id="3.40.50.300">
    <property type="entry name" value="P-loop containing nucleotide triphosphate hydrolases"/>
    <property type="match status" value="1"/>
</dbReference>
<dbReference type="SUPFAM" id="SSF116878">
    <property type="entry name" value="TrmE connector domain"/>
    <property type="match status" value="1"/>
</dbReference>
<keyword evidence="6" id="KW-0479">Metal-binding</keyword>
<reference evidence="9 10" key="1">
    <citation type="submission" date="2015-07" db="EMBL/GenBank/DDBJ databases">
        <authorList>
            <person name="Noorani M."/>
        </authorList>
    </citation>
    <scope>NUCLEOTIDE SEQUENCE [LARGE SCALE GENOMIC DNA]</scope>
    <source>
        <strain evidence="9 10">CECT 7802</strain>
    </source>
</reference>
<dbReference type="SUPFAM" id="SSF52540">
    <property type="entry name" value="P-loop containing nucleoside triphosphate hydrolases"/>
    <property type="match status" value="1"/>
</dbReference>
<evidence type="ECO:0000256" key="1">
    <source>
        <dbReference type="ARBA" id="ARBA00011043"/>
    </source>
</evidence>
<dbReference type="GO" id="GO:0002098">
    <property type="term" value="P:tRNA wobble uridine modification"/>
    <property type="evidence" value="ECO:0007669"/>
    <property type="project" value="TreeGrafter"/>
</dbReference>
<keyword evidence="6 9" id="KW-0378">Hydrolase</keyword>
<dbReference type="Proteomes" id="UP000049222">
    <property type="component" value="Unassembled WGS sequence"/>
</dbReference>
<keyword evidence="6" id="KW-0460">Magnesium</keyword>
<evidence type="ECO:0000259" key="8">
    <source>
        <dbReference type="PROSITE" id="PS51709"/>
    </source>
</evidence>
<feature type="binding site" evidence="6">
    <location>
        <begin position="268"/>
        <end position="271"/>
    </location>
    <ligand>
        <name>GTP</name>
        <dbReference type="ChEBI" id="CHEBI:37565"/>
    </ligand>
</feature>
<feature type="binding site" evidence="6">
    <location>
        <position position="224"/>
    </location>
    <ligand>
        <name>K(+)</name>
        <dbReference type="ChEBI" id="CHEBI:29103"/>
    </ligand>
</feature>
<comment type="caution">
    <text evidence="6">Lacks conserved residue(s) required for the propagation of feature annotation.</text>
</comment>
<dbReference type="InterPro" id="IPR018948">
    <property type="entry name" value="GTP-bd_TrmE_N"/>
</dbReference>
<dbReference type="AlphaFoldDB" id="A0A0M6YFR5"/>
<dbReference type="GO" id="GO:0005737">
    <property type="term" value="C:cytoplasm"/>
    <property type="evidence" value="ECO:0007669"/>
    <property type="project" value="UniProtKB-SubCell"/>
</dbReference>
<keyword evidence="10" id="KW-1185">Reference proteome</keyword>
<keyword evidence="2 6" id="KW-0819">tRNA processing</keyword>
<evidence type="ECO:0000256" key="6">
    <source>
        <dbReference type="HAMAP-Rule" id="MF_00379"/>
    </source>
</evidence>
<dbReference type="InterPro" id="IPR027417">
    <property type="entry name" value="P-loop_NTPase"/>
</dbReference>
<feature type="binding site" evidence="6">
    <location>
        <position position="243"/>
    </location>
    <ligand>
        <name>K(+)</name>
        <dbReference type="ChEBI" id="CHEBI:29103"/>
    </ligand>
</feature>
<keyword evidence="5 6" id="KW-0342">GTP-binding</keyword>
<feature type="domain" description="TrmE-type G" evidence="8">
    <location>
        <begin position="214"/>
        <end position="353"/>
    </location>
</feature>
<dbReference type="InterPro" id="IPR027266">
    <property type="entry name" value="TrmE/GcvT-like"/>
</dbReference>
<comment type="function">
    <text evidence="6">Exhibits a very high intrinsic GTPase hydrolysis rate. Involved in the addition of a carboxymethylaminomethyl (cmnm) group at the wobble position (U34) of certain tRNAs, forming tRNA-cmnm(5)s(2)U34.</text>
</comment>
<dbReference type="EC" id="3.6.-.-" evidence="6"/>
<evidence type="ECO:0000313" key="10">
    <source>
        <dbReference type="Proteomes" id="UP000049222"/>
    </source>
</evidence>
<keyword evidence="6" id="KW-0963">Cytoplasm</keyword>
<comment type="similarity">
    <text evidence="1 6 7">Belongs to the TRAFAC class TrmE-Era-EngA-EngB-Septin-like GTPase superfamily. TrmE GTPase family.</text>
</comment>
<dbReference type="Pfam" id="PF12631">
    <property type="entry name" value="MnmE_helical"/>
    <property type="match status" value="1"/>
</dbReference>
<feature type="binding site" evidence="6">
    <location>
        <begin position="224"/>
        <end position="229"/>
    </location>
    <ligand>
        <name>GTP</name>
        <dbReference type="ChEBI" id="CHEBI:37565"/>
    </ligand>
</feature>
<gene>
    <name evidence="6 9" type="primary">mnmE</name>
    <name evidence="6" type="synonym">trmE</name>
    <name evidence="9" type="ORF">JDO7802_01189</name>
</gene>
<dbReference type="GO" id="GO:0046872">
    <property type="term" value="F:metal ion binding"/>
    <property type="evidence" value="ECO:0007669"/>
    <property type="project" value="UniProtKB-KW"/>
</dbReference>
<keyword evidence="3 6" id="KW-0547">Nucleotide-binding</keyword>
<dbReference type="PANTHER" id="PTHR42714">
    <property type="entry name" value="TRNA MODIFICATION GTPASE GTPBP3"/>
    <property type="match status" value="1"/>
</dbReference>
<dbReference type="STRING" id="420998.JDO7802_01189"/>